<evidence type="ECO:0000313" key="9">
    <source>
        <dbReference type="EMBL" id="CEK60695.1"/>
    </source>
</evidence>
<organism evidence="9">
    <name type="scientific">Arion vulgaris</name>
    <dbReference type="NCBI Taxonomy" id="1028688"/>
    <lineage>
        <taxon>Eukaryota</taxon>
        <taxon>Metazoa</taxon>
        <taxon>Spiralia</taxon>
        <taxon>Lophotrochozoa</taxon>
        <taxon>Mollusca</taxon>
        <taxon>Gastropoda</taxon>
        <taxon>Heterobranchia</taxon>
        <taxon>Euthyneura</taxon>
        <taxon>Panpulmonata</taxon>
        <taxon>Eupulmonata</taxon>
        <taxon>Stylommatophora</taxon>
        <taxon>Helicina</taxon>
        <taxon>Arionoidea</taxon>
        <taxon>Arionidae</taxon>
        <taxon>Arion</taxon>
    </lineage>
</organism>
<evidence type="ECO:0000256" key="7">
    <source>
        <dbReference type="ARBA" id="ARBA00023136"/>
    </source>
</evidence>
<comment type="similarity">
    <text evidence="2">Belongs to the TRIQK family.</text>
</comment>
<dbReference type="InterPro" id="IPR024842">
    <property type="entry name" value="TRIQK"/>
</dbReference>
<evidence type="ECO:0000256" key="6">
    <source>
        <dbReference type="ARBA" id="ARBA00022989"/>
    </source>
</evidence>
<name>A0A0B6YYW5_9EUPU</name>
<evidence type="ECO:0000256" key="1">
    <source>
        <dbReference type="ARBA" id="ARBA00004389"/>
    </source>
</evidence>
<evidence type="ECO:0000256" key="4">
    <source>
        <dbReference type="ARBA" id="ARBA00022692"/>
    </source>
</evidence>
<evidence type="ECO:0000256" key="8">
    <source>
        <dbReference type="SAM" id="Phobius"/>
    </source>
</evidence>
<dbReference type="PANTHER" id="PTHR20583:SF1">
    <property type="entry name" value="TRIPLE QXXK_R MOTIF-CONTAINING PROTEIN"/>
    <property type="match status" value="1"/>
</dbReference>
<evidence type="ECO:0000256" key="2">
    <source>
        <dbReference type="ARBA" id="ARBA00007709"/>
    </source>
</evidence>
<dbReference type="PANTHER" id="PTHR20583">
    <property type="entry name" value="TRIPLE QXXK/R MOTIF-CONTAINING PROTEIN"/>
    <property type="match status" value="1"/>
</dbReference>
<evidence type="ECO:0000256" key="5">
    <source>
        <dbReference type="ARBA" id="ARBA00022824"/>
    </source>
</evidence>
<feature type="transmembrane region" description="Helical" evidence="8">
    <location>
        <begin position="105"/>
        <end position="127"/>
    </location>
</feature>
<keyword evidence="7 8" id="KW-0472">Membrane</keyword>
<evidence type="ECO:0000256" key="3">
    <source>
        <dbReference type="ARBA" id="ARBA00014257"/>
    </source>
</evidence>
<dbReference type="AlphaFoldDB" id="A0A0B6YYW5"/>
<keyword evidence="6 8" id="KW-1133">Transmembrane helix</keyword>
<dbReference type="Pfam" id="PF15168">
    <property type="entry name" value="TRIQK"/>
    <property type="match status" value="1"/>
</dbReference>
<dbReference type="GO" id="GO:0005789">
    <property type="term" value="C:endoplasmic reticulum membrane"/>
    <property type="evidence" value="ECO:0007669"/>
    <property type="project" value="UniProtKB-SubCell"/>
</dbReference>
<dbReference type="EMBL" id="HACG01013830">
    <property type="protein sequence ID" value="CEK60695.1"/>
    <property type="molecule type" value="Transcribed_RNA"/>
</dbReference>
<feature type="non-terminal residue" evidence="9">
    <location>
        <position position="1"/>
    </location>
</feature>
<gene>
    <name evidence="9" type="primary">ORF40128</name>
</gene>
<protein>
    <recommendedName>
        <fullName evidence="3">Triple QxxK/R motif-containing protein</fullName>
    </recommendedName>
</protein>
<proteinExistence type="inferred from homology"/>
<keyword evidence="5" id="KW-0256">Endoplasmic reticulum</keyword>
<accession>A0A0B6YYW5</accession>
<keyword evidence="4 8" id="KW-0812">Transmembrane</keyword>
<comment type="subcellular location">
    <subcellularLocation>
        <location evidence="1">Endoplasmic reticulum membrane</location>
        <topology evidence="1">Single-pass membrane protein</topology>
    </subcellularLocation>
</comment>
<reference evidence="9" key="1">
    <citation type="submission" date="2014-12" db="EMBL/GenBank/DDBJ databases">
        <title>Insight into the proteome of Arion vulgaris.</title>
        <authorList>
            <person name="Aradska J."/>
            <person name="Bulat T."/>
            <person name="Smidak R."/>
            <person name="Sarate P."/>
            <person name="Gangsoo J."/>
            <person name="Sialana F."/>
            <person name="Bilban M."/>
            <person name="Lubec G."/>
        </authorList>
    </citation>
    <scope>NUCLEOTIDE SEQUENCE</scope>
    <source>
        <tissue evidence="9">Skin</tissue>
    </source>
</reference>
<sequence length="140" mass="15890">EISCPFTYLNKKVVRNCPLDDTSTITINGRISSIGCGHVHDFLSWIKRTYDFLNMGRKDAQGQQSQPLDQYRKQIGKQDWKKSKKDVKSMKQKAIESTELTPQNIILGIVMLVVILSCLYVALIWCLEAPSVENKDKASV</sequence>